<name>A0ABV1LZX2_9NEIS</name>
<comment type="subcellular location">
    <subcellularLocation>
        <location evidence="1">Membrane</location>
    </subcellularLocation>
</comment>
<feature type="transmembrane region" description="Helical" evidence="5">
    <location>
        <begin position="105"/>
        <end position="125"/>
    </location>
</feature>
<dbReference type="InterPro" id="IPR023352">
    <property type="entry name" value="MAPEG-like_dom_sf"/>
</dbReference>
<dbReference type="Proteomes" id="UP001433638">
    <property type="component" value="Unassembled WGS sequence"/>
</dbReference>
<dbReference type="EMBL" id="JBEFLD010000001">
    <property type="protein sequence ID" value="MEQ6289423.1"/>
    <property type="molecule type" value="Genomic_DNA"/>
</dbReference>
<dbReference type="RefSeq" id="WP_349583393.1">
    <property type="nucleotide sequence ID" value="NZ_JBEFLD010000001.1"/>
</dbReference>
<evidence type="ECO:0000256" key="1">
    <source>
        <dbReference type="ARBA" id="ARBA00004370"/>
    </source>
</evidence>
<accession>A0ABV1LZX2</accession>
<evidence type="ECO:0000256" key="3">
    <source>
        <dbReference type="ARBA" id="ARBA00022989"/>
    </source>
</evidence>
<evidence type="ECO:0000256" key="5">
    <source>
        <dbReference type="SAM" id="Phobius"/>
    </source>
</evidence>
<dbReference type="PANTHER" id="PTHR35371:SF1">
    <property type="entry name" value="BLR7753 PROTEIN"/>
    <property type="match status" value="1"/>
</dbReference>
<organism evidence="6 7">
    <name type="scientific">Vogesella oryzagri</name>
    <dbReference type="NCBI Taxonomy" id="3160864"/>
    <lineage>
        <taxon>Bacteria</taxon>
        <taxon>Pseudomonadati</taxon>
        <taxon>Pseudomonadota</taxon>
        <taxon>Betaproteobacteria</taxon>
        <taxon>Neisseriales</taxon>
        <taxon>Chromobacteriaceae</taxon>
        <taxon>Vogesella</taxon>
    </lineage>
</organism>
<gene>
    <name evidence="6" type="ORF">ABNW52_02225</name>
</gene>
<comment type="caution">
    <text evidence="6">The sequence shown here is derived from an EMBL/GenBank/DDBJ whole genome shotgun (WGS) entry which is preliminary data.</text>
</comment>
<evidence type="ECO:0000256" key="4">
    <source>
        <dbReference type="ARBA" id="ARBA00023136"/>
    </source>
</evidence>
<reference evidence="6" key="1">
    <citation type="submission" date="2024-06" db="EMBL/GenBank/DDBJ databases">
        <title>Genome sequence of Vogesella sp. MAHUQ-64.</title>
        <authorList>
            <person name="Huq M.A."/>
        </authorList>
    </citation>
    <scope>NUCLEOTIDE SEQUENCE</scope>
    <source>
        <strain evidence="6">MAHUQ-64</strain>
    </source>
</reference>
<keyword evidence="7" id="KW-1185">Reference proteome</keyword>
<evidence type="ECO:0000256" key="2">
    <source>
        <dbReference type="ARBA" id="ARBA00022692"/>
    </source>
</evidence>
<dbReference type="PANTHER" id="PTHR35371">
    <property type="entry name" value="INNER MEMBRANE PROTEIN"/>
    <property type="match status" value="1"/>
</dbReference>
<dbReference type="Gene3D" id="1.20.120.550">
    <property type="entry name" value="Membrane associated eicosanoid/glutathione metabolism-like domain"/>
    <property type="match status" value="1"/>
</dbReference>
<dbReference type="SUPFAM" id="SSF161084">
    <property type="entry name" value="MAPEG domain-like"/>
    <property type="match status" value="1"/>
</dbReference>
<dbReference type="Pfam" id="PF01124">
    <property type="entry name" value="MAPEG"/>
    <property type="match status" value="1"/>
</dbReference>
<keyword evidence="4 5" id="KW-0472">Membrane</keyword>
<proteinExistence type="predicted"/>
<keyword evidence="2 5" id="KW-0812">Transmembrane</keyword>
<sequence>MQFAFWAVLAAAVLPLLWAGVAKSGGGYNNHAPRQYLDKLTGWRQRAQWAQQNAWEALTPFAAAVIIATLQRVPPERIDAAALVFLLARVAHGFCYVADKAALRSLMWLLGFGTVVYLFLLAASWL</sequence>
<evidence type="ECO:0000313" key="7">
    <source>
        <dbReference type="Proteomes" id="UP001433638"/>
    </source>
</evidence>
<dbReference type="InterPro" id="IPR001129">
    <property type="entry name" value="Membr-assoc_MAPEG"/>
</dbReference>
<keyword evidence="3 5" id="KW-1133">Transmembrane helix</keyword>
<protein>
    <submittedName>
        <fullName evidence="6">MAPEG family protein</fullName>
    </submittedName>
</protein>
<evidence type="ECO:0000313" key="6">
    <source>
        <dbReference type="EMBL" id="MEQ6289423.1"/>
    </source>
</evidence>